<keyword evidence="5 9" id="KW-0812">Transmembrane</keyword>
<evidence type="ECO:0000256" key="7">
    <source>
        <dbReference type="ARBA" id="ARBA00023136"/>
    </source>
</evidence>
<feature type="transmembrane region" description="Helical" evidence="9">
    <location>
        <begin position="302"/>
        <end position="321"/>
    </location>
</feature>
<dbReference type="AlphaFoldDB" id="A0A8J7NDL7"/>
<feature type="non-terminal residue" evidence="12">
    <location>
        <position position="1"/>
    </location>
</feature>
<dbReference type="GO" id="GO:0016020">
    <property type="term" value="C:membrane"/>
    <property type="evidence" value="ECO:0007669"/>
    <property type="project" value="UniProtKB-SubCell"/>
</dbReference>
<evidence type="ECO:0000256" key="3">
    <source>
        <dbReference type="ARBA" id="ARBA00022449"/>
    </source>
</evidence>
<feature type="compositionally biased region" description="Basic residues" evidence="8">
    <location>
        <begin position="250"/>
        <end position="261"/>
    </location>
</feature>
<feature type="signal peptide" evidence="10">
    <location>
        <begin position="1"/>
        <end position="28"/>
    </location>
</feature>
<keyword evidence="3" id="KW-0050">Antiport</keyword>
<dbReference type="InterPro" id="IPR051359">
    <property type="entry name" value="CaCA_antiporter"/>
</dbReference>
<feature type="transmembrane region" description="Helical" evidence="9">
    <location>
        <begin position="114"/>
        <end position="135"/>
    </location>
</feature>
<evidence type="ECO:0000256" key="1">
    <source>
        <dbReference type="ARBA" id="ARBA00004141"/>
    </source>
</evidence>
<keyword evidence="4" id="KW-0109">Calcium transport</keyword>
<evidence type="ECO:0000256" key="6">
    <source>
        <dbReference type="ARBA" id="ARBA00022989"/>
    </source>
</evidence>
<feature type="transmembrane region" description="Helical" evidence="9">
    <location>
        <begin position="519"/>
        <end position="537"/>
    </location>
</feature>
<feature type="chain" id="PRO_5035206833" evidence="10">
    <location>
        <begin position="29"/>
        <end position="684"/>
    </location>
</feature>
<feature type="transmembrane region" description="Helical" evidence="9">
    <location>
        <begin position="327"/>
        <end position="347"/>
    </location>
</feature>
<evidence type="ECO:0000313" key="12">
    <source>
        <dbReference type="EMBL" id="MBN3311802.1"/>
    </source>
</evidence>
<feature type="domain" description="Sodium/calcium exchanger membrane region" evidence="11">
    <location>
        <begin position="522"/>
        <end position="672"/>
    </location>
</feature>
<name>A0A8J7NDL7_ATRSP</name>
<dbReference type="InterPro" id="IPR004837">
    <property type="entry name" value="NaCa_Exmemb"/>
</dbReference>
<dbReference type="GO" id="GO:0005432">
    <property type="term" value="F:calcium:sodium antiporter activity"/>
    <property type="evidence" value="ECO:0007669"/>
    <property type="project" value="TreeGrafter"/>
</dbReference>
<evidence type="ECO:0000256" key="5">
    <source>
        <dbReference type="ARBA" id="ARBA00022692"/>
    </source>
</evidence>
<dbReference type="FunFam" id="1.20.1420.30:FF:000025">
    <property type="entry name" value="sodium/potassium/calcium exchanger 6, mitochondrial isoform X3"/>
    <property type="match status" value="1"/>
</dbReference>
<feature type="region of interest" description="Disordered" evidence="8">
    <location>
        <begin position="228"/>
        <end position="269"/>
    </location>
</feature>
<dbReference type="PANTHER" id="PTHR12266">
    <property type="entry name" value="NA+/CA2+ K+ INDEPENDENT EXCHANGER"/>
    <property type="match status" value="1"/>
</dbReference>
<keyword evidence="2" id="KW-0813">Transport</keyword>
<evidence type="ECO:0000256" key="2">
    <source>
        <dbReference type="ARBA" id="ARBA00022448"/>
    </source>
</evidence>
<keyword evidence="6 9" id="KW-1133">Transmembrane helix</keyword>
<accession>A0A8J7NDL7</accession>
<feature type="transmembrane region" description="Helical" evidence="9">
    <location>
        <begin position="654"/>
        <end position="674"/>
    </location>
</feature>
<dbReference type="EMBL" id="JAAWVO010002597">
    <property type="protein sequence ID" value="MBN3311802.1"/>
    <property type="molecule type" value="Genomic_DNA"/>
</dbReference>
<evidence type="ECO:0000256" key="8">
    <source>
        <dbReference type="SAM" id="MobiDB-lite"/>
    </source>
</evidence>
<keyword evidence="13" id="KW-1185">Reference proteome</keyword>
<comment type="caution">
    <text evidence="12">The sequence shown here is derived from an EMBL/GenBank/DDBJ whole genome shotgun (WGS) entry which is preliminary data.</text>
</comment>
<organism evidence="12 13">
    <name type="scientific">Atractosteus spatula</name>
    <name type="common">Alligator gar</name>
    <name type="synonym">Lepisosteus spatula</name>
    <dbReference type="NCBI Taxonomy" id="7917"/>
    <lineage>
        <taxon>Eukaryota</taxon>
        <taxon>Metazoa</taxon>
        <taxon>Chordata</taxon>
        <taxon>Craniata</taxon>
        <taxon>Vertebrata</taxon>
        <taxon>Euteleostomi</taxon>
        <taxon>Actinopterygii</taxon>
        <taxon>Neopterygii</taxon>
        <taxon>Holostei</taxon>
        <taxon>Semionotiformes</taxon>
        <taxon>Lepisosteidae</taxon>
        <taxon>Atractosteus</taxon>
    </lineage>
</organism>
<comment type="subcellular location">
    <subcellularLocation>
        <location evidence="1">Membrane</location>
        <topology evidence="1">Multi-pass membrane protein</topology>
    </subcellularLocation>
</comment>
<keyword evidence="7 9" id="KW-0472">Membrane</keyword>
<feature type="transmembrane region" description="Helical" evidence="9">
    <location>
        <begin position="625"/>
        <end position="647"/>
    </location>
</feature>
<dbReference type="Gene3D" id="1.20.1420.30">
    <property type="entry name" value="NCX, central ion-binding region"/>
    <property type="match status" value="2"/>
</dbReference>
<feature type="domain" description="Sodium/calcium exchanger membrane region" evidence="11">
    <location>
        <begin position="273"/>
        <end position="341"/>
    </location>
</feature>
<proteinExistence type="predicted"/>
<keyword evidence="10" id="KW-0732">Signal</keyword>
<reference evidence="12" key="1">
    <citation type="journal article" date="2021" name="Cell">
        <title>Tracing the genetic footprints of vertebrate landing in non-teleost ray-finned fishes.</title>
        <authorList>
            <person name="Bi X."/>
            <person name="Wang K."/>
            <person name="Yang L."/>
            <person name="Pan H."/>
            <person name="Jiang H."/>
            <person name="Wei Q."/>
            <person name="Fang M."/>
            <person name="Yu H."/>
            <person name="Zhu C."/>
            <person name="Cai Y."/>
            <person name="He Y."/>
            <person name="Gan X."/>
            <person name="Zeng H."/>
            <person name="Yu D."/>
            <person name="Zhu Y."/>
            <person name="Jiang H."/>
            <person name="Qiu Q."/>
            <person name="Yang H."/>
            <person name="Zhang Y.E."/>
            <person name="Wang W."/>
            <person name="Zhu M."/>
            <person name="He S."/>
            <person name="Zhang G."/>
        </authorList>
    </citation>
    <scope>NUCLEOTIDE SEQUENCE</scope>
    <source>
        <strain evidence="12">Allg_001</strain>
    </source>
</reference>
<dbReference type="PANTHER" id="PTHR12266:SF0">
    <property type="entry name" value="MITOCHONDRIAL SODIUM_CALCIUM EXCHANGER PROTEIN"/>
    <property type="match status" value="1"/>
</dbReference>
<sequence length="684" mass="75102">MPVRSGMWASPGLLALVLGGVPLPLVLCASLEPAAVQKLFTYGSLTNGTRPGTNFQVQRSLAAGPRGAADECRLVMNQSADRRCTFVQSTPDCTQDDGFIDYLQGVFCHFPHQLLPLAILLDVFWLLFLFMALGITASKFFCPNLSAISTSLRLTHNVAGVTFLAFGNGAPDVFSAVAAFTHPRTAGLAIGALFDGEAAQYCAHTGERQLCIQEDVGIGKPTRSKSVVGQARVRSREHGQRENPEEAVKIRSRVRGRHKPRGGLETSRNSSSAGIFVTTVVAGSVALVKPFTVASRPFLRDVVFYMVAVFWTFLILFRGRVSLGESLGYLSLYLVYVFTVIVSAYIYNRQKQRLNGPLQNGTPGPDLVSDSDEEIPNFLNQNIQDCENEYQPLLLPYIESTSDILLSSLNPVDSRKWRRKRWYWRAAKVFKVPLEVLLLLTVPVVDPDKEDRNWKRPLNCLHLVSGPLVCVLTFKSGEYGLHYIEGEFPVWALVLLVGLFLAAIVFCTTSNQQPPRYHFLFSLLGFVVSAMWINAAATEVVSLLRAVGVIFNLSNTVLGLTLLAWGNSIGDCFSDITIAHQGYPRMAISACFGGIIFNMLFGVGLGCLVQMLHNHQPVKLEAEGLLGWELAGALGLSLVCSFILVPLQCFHLSRVYGVFLLLFYVAFLLVALLTEFGKIHLGGA</sequence>
<feature type="transmembrane region" description="Helical" evidence="9">
    <location>
        <begin position="543"/>
        <end position="565"/>
    </location>
</feature>
<feature type="domain" description="Sodium/calcium exchanger membrane region" evidence="11">
    <location>
        <begin position="124"/>
        <end position="194"/>
    </location>
</feature>
<feature type="transmembrane region" description="Helical" evidence="9">
    <location>
        <begin position="422"/>
        <end position="445"/>
    </location>
</feature>
<feature type="transmembrane region" description="Helical" evidence="9">
    <location>
        <begin position="488"/>
        <end position="507"/>
    </location>
</feature>
<keyword evidence="4" id="KW-0406">Ion transport</keyword>
<keyword evidence="4" id="KW-0106">Calcium</keyword>
<evidence type="ECO:0000256" key="4">
    <source>
        <dbReference type="ARBA" id="ARBA00022568"/>
    </source>
</evidence>
<dbReference type="GO" id="GO:0006874">
    <property type="term" value="P:intracellular calcium ion homeostasis"/>
    <property type="evidence" value="ECO:0007669"/>
    <property type="project" value="TreeGrafter"/>
</dbReference>
<evidence type="ECO:0000313" key="13">
    <source>
        <dbReference type="Proteomes" id="UP000736164"/>
    </source>
</evidence>
<evidence type="ECO:0000259" key="11">
    <source>
        <dbReference type="Pfam" id="PF01699"/>
    </source>
</evidence>
<dbReference type="Proteomes" id="UP000736164">
    <property type="component" value="Unassembled WGS sequence"/>
</dbReference>
<dbReference type="Pfam" id="PF01699">
    <property type="entry name" value="Na_Ca_ex"/>
    <property type="match status" value="3"/>
</dbReference>
<feature type="transmembrane region" description="Helical" evidence="9">
    <location>
        <begin position="586"/>
        <end position="613"/>
    </location>
</feature>
<feature type="non-terminal residue" evidence="12">
    <location>
        <position position="684"/>
    </location>
</feature>
<protein>
    <submittedName>
        <fullName evidence="12">NCLX protein</fullName>
    </submittedName>
</protein>
<gene>
    <name evidence="12" type="primary">Slc8b1</name>
    <name evidence="12" type="ORF">GTO95_0001238</name>
</gene>
<dbReference type="GO" id="GO:0099093">
    <property type="term" value="P:calcium export from the mitochondrion"/>
    <property type="evidence" value="ECO:0007669"/>
    <property type="project" value="TreeGrafter"/>
</dbReference>
<feature type="compositionally biased region" description="Basic and acidic residues" evidence="8">
    <location>
        <begin position="234"/>
        <end position="249"/>
    </location>
</feature>
<evidence type="ECO:0000256" key="10">
    <source>
        <dbReference type="SAM" id="SignalP"/>
    </source>
</evidence>
<evidence type="ECO:0000256" key="9">
    <source>
        <dbReference type="SAM" id="Phobius"/>
    </source>
</evidence>
<dbReference type="InterPro" id="IPR044880">
    <property type="entry name" value="NCX_ion-bd_dom_sf"/>
</dbReference>